<evidence type="ECO:0000313" key="3">
    <source>
        <dbReference type="EMBL" id="KAK6749293.1"/>
    </source>
</evidence>
<dbReference type="Pfam" id="PF02263">
    <property type="entry name" value="GBP"/>
    <property type="match status" value="1"/>
</dbReference>
<reference evidence="3 4" key="1">
    <citation type="submission" date="2023-08" db="EMBL/GenBank/DDBJ databases">
        <title>A Necator americanus chromosomal reference genome.</title>
        <authorList>
            <person name="Ilik V."/>
            <person name="Petrzelkova K.J."/>
            <person name="Pardy F."/>
            <person name="Fuh T."/>
            <person name="Niatou-Singa F.S."/>
            <person name="Gouil Q."/>
            <person name="Baker L."/>
            <person name="Ritchie M.E."/>
            <person name="Jex A.R."/>
            <person name="Gazzola D."/>
            <person name="Li H."/>
            <person name="Toshio Fujiwara R."/>
            <person name="Zhan B."/>
            <person name="Aroian R.V."/>
            <person name="Pafco B."/>
            <person name="Schwarz E.M."/>
        </authorList>
    </citation>
    <scope>NUCLEOTIDE SEQUENCE [LARGE SCALE GENOMIC DNA]</scope>
    <source>
        <strain evidence="3 4">Aroian</strain>
        <tissue evidence="3">Whole animal</tissue>
    </source>
</reference>
<dbReference type="Gene3D" id="3.40.50.300">
    <property type="entry name" value="P-loop containing nucleotide triphosphate hydrolases"/>
    <property type="match status" value="1"/>
</dbReference>
<accession>A0ABR1DFM7</accession>
<comment type="caution">
    <text evidence="3">The sequence shown here is derived from an EMBL/GenBank/DDBJ whole genome shotgun (WGS) entry which is preliminary data.</text>
</comment>
<feature type="domain" description="Guanylate-binding protein N-terminal" evidence="2">
    <location>
        <begin position="64"/>
        <end position="117"/>
    </location>
</feature>
<name>A0ABR1DFM7_NECAM</name>
<protein>
    <recommendedName>
        <fullName evidence="2">Guanylate-binding protein N-terminal domain-containing protein</fullName>
    </recommendedName>
</protein>
<keyword evidence="4" id="KW-1185">Reference proteome</keyword>
<dbReference type="Proteomes" id="UP001303046">
    <property type="component" value="Unassembled WGS sequence"/>
</dbReference>
<dbReference type="InterPro" id="IPR015894">
    <property type="entry name" value="Guanylate-bd_N"/>
</dbReference>
<evidence type="ECO:0000256" key="1">
    <source>
        <dbReference type="SAM" id="MobiDB-lite"/>
    </source>
</evidence>
<organism evidence="3 4">
    <name type="scientific">Necator americanus</name>
    <name type="common">Human hookworm</name>
    <dbReference type="NCBI Taxonomy" id="51031"/>
    <lineage>
        <taxon>Eukaryota</taxon>
        <taxon>Metazoa</taxon>
        <taxon>Ecdysozoa</taxon>
        <taxon>Nematoda</taxon>
        <taxon>Chromadorea</taxon>
        <taxon>Rhabditida</taxon>
        <taxon>Rhabditina</taxon>
        <taxon>Rhabditomorpha</taxon>
        <taxon>Strongyloidea</taxon>
        <taxon>Ancylostomatidae</taxon>
        <taxon>Bunostominae</taxon>
        <taxon>Necator</taxon>
    </lineage>
</organism>
<dbReference type="EMBL" id="JAVFWL010000004">
    <property type="protein sequence ID" value="KAK6749293.1"/>
    <property type="molecule type" value="Genomic_DNA"/>
</dbReference>
<gene>
    <name evidence="3" type="primary">Necator_chrIV.g15017</name>
    <name evidence="3" type="ORF">RB195_001722</name>
</gene>
<evidence type="ECO:0000259" key="2">
    <source>
        <dbReference type="Pfam" id="PF02263"/>
    </source>
</evidence>
<sequence length="236" mass="27287">MGFDDVLDDSTFLQSMGIFRNMTPDFDKATTAQAEQHGNGDSKRKGTGGHCDQTFLDNKYWKHKRMIWARDWSWTDEPEFGCNSGQKIMEARLQVSPKQHLELQQLRQHIRSCFEKMFMRNVKVSDAPFMISGGNISECANYVYLGRETNMKNDLTSELGRRKRAAGGLFKSIEDVVKRTRNSVLTVLTVSVIQRLIERVMQEVFRFTQLRERFDVLTYVSNRGPETPPHLQIIAK</sequence>
<dbReference type="InterPro" id="IPR027417">
    <property type="entry name" value="P-loop_NTPase"/>
</dbReference>
<feature type="region of interest" description="Disordered" evidence="1">
    <location>
        <begin position="30"/>
        <end position="50"/>
    </location>
</feature>
<evidence type="ECO:0000313" key="4">
    <source>
        <dbReference type="Proteomes" id="UP001303046"/>
    </source>
</evidence>
<proteinExistence type="predicted"/>